<evidence type="ECO:0000256" key="1">
    <source>
        <dbReference type="ARBA" id="ARBA00023125"/>
    </source>
</evidence>
<evidence type="ECO:0000313" key="5">
    <source>
        <dbReference type="Proteomes" id="UP000231343"/>
    </source>
</evidence>
<dbReference type="GO" id="GO:0009295">
    <property type="term" value="C:nucleoid"/>
    <property type="evidence" value="ECO:0007669"/>
    <property type="project" value="TreeGrafter"/>
</dbReference>
<dbReference type="InterPro" id="IPR011344">
    <property type="entry name" value="ssDNA-bd"/>
</dbReference>
<comment type="caution">
    <text evidence="2">Lacks conserved residue(s) required for the propagation of feature annotation.</text>
</comment>
<gene>
    <name evidence="4" type="ORF">COT42_00580</name>
</gene>
<evidence type="ECO:0000256" key="3">
    <source>
        <dbReference type="RuleBase" id="RU000524"/>
    </source>
</evidence>
<dbReference type="GO" id="GO:0006260">
    <property type="term" value="P:DNA replication"/>
    <property type="evidence" value="ECO:0007669"/>
    <property type="project" value="InterPro"/>
</dbReference>
<dbReference type="InterPro" id="IPR000424">
    <property type="entry name" value="Primosome_PriB/ssb"/>
</dbReference>
<name>A0A2H0Y1Q2_UNCSA</name>
<reference evidence="4 5" key="1">
    <citation type="submission" date="2017-09" db="EMBL/GenBank/DDBJ databases">
        <title>Depth-based differentiation of microbial function through sediment-hosted aquifers and enrichment of novel symbionts in the deep terrestrial subsurface.</title>
        <authorList>
            <person name="Probst A.J."/>
            <person name="Ladd B."/>
            <person name="Jarett J.K."/>
            <person name="Geller-Mcgrath D.E."/>
            <person name="Sieber C.M."/>
            <person name="Emerson J.B."/>
            <person name="Anantharaman K."/>
            <person name="Thomas B.C."/>
            <person name="Malmstrom R."/>
            <person name="Stieglmeier M."/>
            <person name="Klingl A."/>
            <person name="Woyke T."/>
            <person name="Ryan C.M."/>
            <person name="Banfield J.F."/>
        </authorList>
    </citation>
    <scope>NUCLEOTIDE SEQUENCE [LARGE SCALE GENOMIC DNA]</scope>
    <source>
        <strain evidence="4">CG08_land_8_20_14_0_20_45_16</strain>
    </source>
</reference>
<accession>A0A2H0Y1Q2</accession>
<comment type="subunit">
    <text evidence="2">Homotetramer.</text>
</comment>
<dbReference type="GO" id="GO:0003697">
    <property type="term" value="F:single-stranded DNA binding"/>
    <property type="evidence" value="ECO:0007669"/>
    <property type="project" value="UniProtKB-UniRule"/>
</dbReference>
<evidence type="ECO:0000313" key="4">
    <source>
        <dbReference type="EMBL" id="PIS31652.1"/>
    </source>
</evidence>
<dbReference type="NCBIfam" id="TIGR00621">
    <property type="entry name" value="ssb"/>
    <property type="match status" value="1"/>
</dbReference>
<dbReference type="Gene3D" id="2.40.50.140">
    <property type="entry name" value="Nucleic acid-binding proteins"/>
    <property type="match status" value="1"/>
</dbReference>
<evidence type="ECO:0000256" key="2">
    <source>
        <dbReference type="HAMAP-Rule" id="MF_00984"/>
    </source>
</evidence>
<dbReference type="Pfam" id="PF00436">
    <property type="entry name" value="SSB"/>
    <property type="match status" value="1"/>
</dbReference>
<proteinExistence type="inferred from homology"/>
<dbReference type="CDD" id="cd04496">
    <property type="entry name" value="SSB_OBF"/>
    <property type="match status" value="1"/>
</dbReference>
<dbReference type="AlphaFoldDB" id="A0A2H0Y1Q2"/>
<dbReference type="SUPFAM" id="SSF50249">
    <property type="entry name" value="Nucleic acid-binding proteins"/>
    <property type="match status" value="1"/>
</dbReference>
<comment type="caution">
    <text evidence="4">The sequence shown here is derived from an EMBL/GenBank/DDBJ whole genome shotgun (WGS) entry which is preliminary data.</text>
</comment>
<organism evidence="4 5">
    <name type="scientific">Candidatus Saganbacteria bacterium CG08_land_8_20_14_0_20_45_16</name>
    <dbReference type="NCBI Taxonomy" id="2014293"/>
    <lineage>
        <taxon>Bacteria</taxon>
        <taxon>Bacillati</taxon>
        <taxon>Saganbacteria</taxon>
    </lineage>
</organism>
<dbReference type="PROSITE" id="PS50935">
    <property type="entry name" value="SSB"/>
    <property type="match status" value="1"/>
</dbReference>
<dbReference type="EMBL" id="PEYM01000006">
    <property type="protein sequence ID" value="PIS31652.1"/>
    <property type="molecule type" value="Genomic_DNA"/>
</dbReference>
<dbReference type="HAMAP" id="MF_00984">
    <property type="entry name" value="SSB"/>
    <property type="match status" value="1"/>
</dbReference>
<dbReference type="PANTHER" id="PTHR10302:SF27">
    <property type="entry name" value="SINGLE-STRANDED DNA-BINDING PROTEIN"/>
    <property type="match status" value="1"/>
</dbReference>
<protein>
    <recommendedName>
        <fullName evidence="2 3">Single-stranded DNA-binding protein</fullName>
        <shortName evidence="2">SSB</shortName>
    </recommendedName>
</protein>
<dbReference type="InterPro" id="IPR012340">
    <property type="entry name" value="NA-bd_OB-fold"/>
</dbReference>
<keyword evidence="1 2" id="KW-0238">DNA-binding</keyword>
<dbReference type="Proteomes" id="UP000231343">
    <property type="component" value="Unassembled WGS sequence"/>
</dbReference>
<dbReference type="PANTHER" id="PTHR10302">
    <property type="entry name" value="SINGLE-STRANDED DNA-BINDING PROTEIN"/>
    <property type="match status" value="1"/>
</dbReference>
<sequence>MKRFLSVKLKGWPLPLSKGKALANLNRLILVGRLITDPEVRNTAGGVLMAKFKLEVAPAQGLSLTQPMQRESDFFDVIAWDRLADNCGQRLTKGTLVLVEGRTQIRSFEDQTGQRRWVTEVVAREVLLLSGNAQKPSAAPVRQGTADQELIDDLPF</sequence>